<dbReference type="Gene3D" id="1.10.10.10">
    <property type="entry name" value="Winged helix-like DNA-binding domain superfamily/Winged helix DNA-binding domain"/>
    <property type="match status" value="1"/>
</dbReference>
<evidence type="ECO:0000256" key="1">
    <source>
        <dbReference type="ARBA" id="ARBA00022603"/>
    </source>
</evidence>
<proteinExistence type="predicted"/>
<evidence type="ECO:0000313" key="7">
    <source>
        <dbReference type="EMBL" id="NKY54980.1"/>
    </source>
</evidence>
<dbReference type="AlphaFoldDB" id="A0A846YB07"/>
<feature type="active site" description="Proton acceptor" evidence="4">
    <location>
        <position position="248"/>
    </location>
</feature>
<keyword evidence="8" id="KW-1185">Reference proteome</keyword>
<dbReference type="PROSITE" id="PS51683">
    <property type="entry name" value="SAM_OMT_II"/>
    <property type="match status" value="1"/>
</dbReference>
<dbReference type="Gene3D" id="3.40.50.150">
    <property type="entry name" value="Vaccinia Virus protein VP39"/>
    <property type="match status" value="1"/>
</dbReference>
<keyword evidence="3" id="KW-0949">S-adenosyl-L-methionine</keyword>
<gene>
    <name evidence="7" type="ORF">HGA15_02160</name>
</gene>
<dbReference type="EMBL" id="JAAXOT010000001">
    <property type="protein sequence ID" value="NKY54980.1"/>
    <property type="molecule type" value="Genomic_DNA"/>
</dbReference>
<comment type="caution">
    <text evidence="7">The sequence shown here is derived from an EMBL/GenBank/DDBJ whole genome shotgun (WGS) entry which is preliminary data.</text>
</comment>
<dbReference type="SUPFAM" id="SSF53335">
    <property type="entry name" value="S-adenosyl-L-methionine-dependent methyltransferases"/>
    <property type="match status" value="1"/>
</dbReference>
<dbReference type="SUPFAM" id="SSF46785">
    <property type="entry name" value="Winged helix' DNA-binding domain"/>
    <property type="match status" value="1"/>
</dbReference>
<dbReference type="InterPro" id="IPR029063">
    <property type="entry name" value="SAM-dependent_MTases_sf"/>
</dbReference>
<dbReference type="PANTHER" id="PTHR43712:SF2">
    <property type="entry name" value="O-METHYLTRANSFERASE CICE"/>
    <property type="match status" value="1"/>
</dbReference>
<dbReference type="InterPro" id="IPR036390">
    <property type="entry name" value="WH_DNA-bd_sf"/>
</dbReference>
<sequence length="351" mass="38063">MDLGSHDPAPDRTVLSLTMGFLASAAIGAVVRLDIADHIAQQPRTAADLAELTGVDATGLQRTLRFLAGSGTFYEDGSGRFHLTAAAERLRTGAPQSLRDAVVFLTEPMFWQAAGNFGASLRRGSSTLDEIFGVPLWEHLAAHPDAAAIFDAGMVSYSAPQDAAIADTFDVSGYRRIVDVGGGRGGLLSLLLSRNPQATGLLYDRAPVLGTHLLDIPELAGRWTVEAGDFFESVPADGDLYVLKHILHDWNDDECIRILRRCREVMLPGSRLLVAESIAPPPNTPHYVWSLDLMMLAALTGRERTREEFEQLFEAAELALVRVQTTASYSSMAIMEVVPCERTVASEETGR</sequence>
<dbReference type="GO" id="GO:0032259">
    <property type="term" value="P:methylation"/>
    <property type="evidence" value="ECO:0007669"/>
    <property type="project" value="UniProtKB-KW"/>
</dbReference>
<feature type="domain" description="O-methyltransferase dimerisation" evidence="6">
    <location>
        <begin position="16"/>
        <end position="90"/>
    </location>
</feature>
<dbReference type="PIRSF" id="PIRSF005739">
    <property type="entry name" value="O-mtase"/>
    <property type="match status" value="1"/>
</dbReference>
<dbReference type="Pfam" id="PF08100">
    <property type="entry name" value="Dimerisation"/>
    <property type="match status" value="1"/>
</dbReference>
<keyword evidence="2 7" id="KW-0808">Transferase</keyword>
<dbReference type="Pfam" id="PF00891">
    <property type="entry name" value="Methyltransf_2"/>
    <property type="match status" value="1"/>
</dbReference>
<evidence type="ECO:0000256" key="4">
    <source>
        <dbReference type="PIRSR" id="PIRSR005739-1"/>
    </source>
</evidence>
<dbReference type="GO" id="GO:0046983">
    <property type="term" value="F:protein dimerization activity"/>
    <property type="evidence" value="ECO:0007669"/>
    <property type="project" value="InterPro"/>
</dbReference>
<feature type="domain" description="O-methyltransferase C-terminal" evidence="5">
    <location>
        <begin position="124"/>
        <end position="316"/>
    </location>
</feature>
<dbReference type="RefSeq" id="WP_062970612.1">
    <property type="nucleotide sequence ID" value="NZ_JAAXOT010000001.1"/>
</dbReference>
<evidence type="ECO:0000256" key="2">
    <source>
        <dbReference type="ARBA" id="ARBA00022679"/>
    </source>
</evidence>
<protein>
    <submittedName>
        <fullName evidence="7">SAM-dependent methyltransferase</fullName>
    </submittedName>
</protein>
<organism evidence="7 8">
    <name type="scientific">Nocardia flavorosea</name>
    <dbReference type="NCBI Taxonomy" id="53429"/>
    <lineage>
        <taxon>Bacteria</taxon>
        <taxon>Bacillati</taxon>
        <taxon>Actinomycetota</taxon>
        <taxon>Actinomycetes</taxon>
        <taxon>Mycobacteriales</taxon>
        <taxon>Nocardiaceae</taxon>
        <taxon>Nocardia</taxon>
    </lineage>
</organism>
<keyword evidence="1 7" id="KW-0489">Methyltransferase</keyword>
<evidence type="ECO:0000313" key="8">
    <source>
        <dbReference type="Proteomes" id="UP000570678"/>
    </source>
</evidence>
<accession>A0A846YB07</accession>
<dbReference type="PANTHER" id="PTHR43712">
    <property type="entry name" value="PUTATIVE (AFU_ORTHOLOGUE AFUA_4G14580)-RELATED"/>
    <property type="match status" value="1"/>
</dbReference>
<name>A0A846YB07_9NOCA</name>
<dbReference type="InterPro" id="IPR016461">
    <property type="entry name" value="COMT-like"/>
</dbReference>
<evidence type="ECO:0000259" key="6">
    <source>
        <dbReference type="Pfam" id="PF08100"/>
    </source>
</evidence>
<evidence type="ECO:0000259" key="5">
    <source>
        <dbReference type="Pfam" id="PF00891"/>
    </source>
</evidence>
<dbReference type="InterPro" id="IPR036388">
    <property type="entry name" value="WH-like_DNA-bd_sf"/>
</dbReference>
<dbReference type="Proteomes" id="UP000570678">
    <property type="component" value="Unassembled WGS sequence"/>
</dbReference>
<dbReference type="InterPro" id="IPR012967">
    <property type="entry name" value="COMT_dimerisation"/>
</dbReference>
<dbReference type="GO" id="GO:0008171">
    <property type="term" value="F:O-methyltransferase activity"/>
    <property type="evidence" value="ECO:0007669"/>
    <property type="project" value="InterPro"/>
</dbReference>
<reference evidence="7 8" key="1">
    <citation type="submission" date="2020-04" db="EMBL/GenBank/DDBJ databases">
        <title>MicrobeNet Type strains.</title>
        <authorList>
            <person name="Nicholson A.C."/>
        </authorList>
    </citation>
    <scope>NUCLEOTIDE SEQUENCE [LARGE SCALE GENOMIC DNA]</scope>
    <source>
        <strain evidence="7 8">JCM 3332</strain>
    </source>
</reference>
<dbReference type="InterPro" id="IPR001077">
    <property type="entry name" value="COMT_C"/>
</dbReference>
<evidence type="ECO:0000256" key="3">
    <source>
        <dbReference type="ARBA" id="ARBA00022691"/>
    </source>
</evidence>